<dbReference type="Gene3D" id="1.10.2080.10">
    <property type="entry name" value="Insect odorant-binding protein A10/Ejaculatory bulb-specific protein 3"/>
    <property type="match status" value="1"/>
</dbReference>
<sequence length="124" mass="13987">MKTIIALLALVAAAVAFPADTYNPEYDNFNAQELVDNIRLLRNYGKCFLGQGPCTAEGNDFKKVIPEALRTTCAKCTPKQRELIRTVVKGFQTKLPEIWEELIKKEDPKNEYTEAFNKFLAASN</sequence>
<dbReference type="InterPro" id="IPR036682">
    <property type="entry name" value="OS_D_A10/PebIII_sf"/>
</dbReference>
<gene>
    <name evidence="2" type="ORF">LNINA_LOCUS11566</name>
</gene>
<dbReference type="PANTHER" id="PTHR11257">
    <property type="entry name" value="CHEMOSENSORY PROTEIN-RELATED"/>
    <property type="match status" value="1"/>
</dbReference>
<keyword evidence="3" id="KW-1185">Reference proteome</keyword>
<dbReference type="PANTHER" id="PTHR11257:SF13">
    <property type="entry name" value="GEO07322P1"/>
    <property type="match status" value="1"/>
</dbReference>
<evidence type="ECO:0008006" key="4">
    <source>
        <dbReference type="Google" id="ProtNLM"/>
    </source>
</evidence>
<name>A0AAV1JTC2_9NEOP</name>
<keyword evidence="1" id="KW-0732">Signal</keyword>
<protein>
    <recommendedName>
        <fullName evidence="4">Chemosensory protein</fullName>
    </recommendedName>
</protein>
<comment type="caution">
    <text evidence="2">The sequence shown here is derived from an EMBL/GenBank/DDBJ whole genome shotgun (WGS) entry which is preliminary data.</text>
</comment>
<feature type="chain" id="PRO_5043326183" description="Chemosensory protein" evidence="1">
    <location>
        <begin position="17"/>
        <end position="124"/>
    </location>
</feature>
<feature type="signal peptide" evidence="1">
    <location>
        <begin position="1"/>
        <end position="16"/>
    </location>
</feature>
<evidence type="ECO:0000256" key="1">
    <source>
        <dbReference type="SAM" id="SignalP"/>
    </source>
</evidence>
<evidence type="ECO:0000313" key="3">
    <source>
        <dbReference type="Proteomes" id="UP001497472"/>
    </source>
</evidence>
<organism evidence="2 3">
    <name type="scientific">Leptosia nina</name>
    <dbReference type="NCBI Taxonomy" id="320188"/>
    <lineage>
        <taxon>Eukaryota</taxon>
        <taxon>Metazoa</taxon>
        <taxon>Ecdysozoa</taxon>
        <taxon>Arthropoda</taxon>
        <taxon>Hexapoda</taxon>
        <taxon>Insecta</taxon>
        <taxon>Pterygota</taxon>
        <taxon>Neoptera</taxon>
        <taxon>Endopterygota</taxon>
        <taxon>Lepidoptera</taxon>
        <taxon>Glossata</taxon>
        <taxon>Ditrysia</taxon>
        <taxon>Papilionoidea</taxon>
        <taxon>Pieridae</taxon>
        <taxon>Pierinae</taxon>
        <taxon>Leptosia</taxon>
    </lineage>
</organism>
<evidence type="ECO:0000313" key="2">
    <source>
        <dbReference type="EMBL" id="CAK1552526.1"/>
    </source>
</evidence>
<proteinExistence type="predicted"/>
<accession>A0AAV1JTC2</accession>
<dbReference type="SUPFAM" id="SSF100910">
    <property type="entry name" value="Chemosensory protein Csp2"/>
    <property type="match status" value="1"/>
</dbReference>
<dbReference type="Proteomes" id="UP001497472">
    <property type="component" value="Unassembled WGS sequence"/>
</dbReference>
<dbReference type="Pfam" id="PF03392">
    <property type="entry name" value="OS-D"/>
    <property type="match status" value="1"/>
</dbReference>
<dbReference type="InterPro" id="IPR005055">
    <property type="entry name" value="A10/PebIII"/>
</dbReference>
<reference evidence="2 3" key="1">
    <citation type="submission" date="2023-11" db="EMBL/GenBank/DDBJ databases">
        <authorList>
            <person name="Okamura Y."/>
        </authorList>
    </citation>
    <scope>NUCLEOTIDE SEQUENCE [LARGE SCALE GENOMIC DNA]</scope>
</reference>
<dbReference type="AlphaFoldDB" id="A0AAV1JTC2"/>
<dbReference type="EMBL" id="CAVLEF010000146">
    <property type="protein sequence ID" value="CAK1552526.1"/>
    <property type="molecule type" value="Genomic_DNA"/>
</dbReference>